<proteinExistence type="predicted"/>
<dbReference type="RefSeq" id="WP_344642531.1">
    <property type="nucleotide sequence ID" value="NZ_BAAASS010000002.1"/>
</dbReference>
<reference evidence="4" key="1">
    <citation type="journal article" date="2019" name="Int. J. Syst. Evol. Microbiol.">
        <title>The Global Catalogue of Microorganisms (GCM) 10K type strain sequencing project: providing services to taxonomists for standard genome sequencing and annotation.</title>
        <authorList>
            <consortium name="The Broad Institute Genomics Platform"/>
            <consortium name="The Broad Institute Genome Sequencing Center for Infectious Disease"/>
            <person name="Wu L."/>
            <person name="Ma J."/>
        </authorList>
    </citation>
    <scope>NUCLEOTIDE SEQUENCE [LARGE SCALE GENOMIC DNA]</scope>
    <source>
        <strain evidence="4">CCM 8479</strain>
    </source>
</reference>
<sequence length="257" mass="28195">MPKPPEIVDVDFVAPRHLAGGGDPSWVTVPLHRACGWSYGHDPLMPRVILSSPDQRALLRLEPDPDGQWWTLHHAQQPDRPAWYASFGARTPVELIAAFTDTLTSPAADPADDWDPLEPLQKSGWSPAYSHNRLASADGTIRVEVNETTGCWWVGAALDRTGPPLWQARFGEHTPPHLITAFTAALTDPSPVLRTTTVINLPTRDTDLITVTRREVPAAHVASALEERVHALAARRASTPANPSPLRRSPAKNTRSR</sequence>
<comment type="caution">
    <text evidence="3">The sequence shown here is derived from an EMBL/GenBank/DDBJ whole genome shotgun (WGS) entry which is preliminary data.</text>
</comment>
<protein>
    <submittedName>
        <fullName evidence="3">DUF317 domain-containing protein</fullName>
    </submittedName>
</protein>
<dbReference type="InterPro" id="IPR005523">
    <property type="entry name" value="DUF317_SPDY"/>
</dbReference>
<organism evidence="3 4">
    <name type="scientific">Streptomyces fimbriatus</name>
    <dbReference type="NCBI Taxonomy" id="68197"/>
    <lineage>
        <taxon>Bacteria</taxon>
        <taxon>Bacillati</taxon>
        <taxon>Actinomycetota</taxon>
        <taxon>Actinomycetes</taxon>
        <taxon>Kitasatosporales</taxon>
        <taxon>Streptomycetaceae</taxon>
        <taxon>Streptomyces</taxon>
    </lineage>
</organism>
<evidence type="ECO:0000259" key="2">
    <source>
        <dbReference type="Pfam" id="PF03771"/>
    </source>
</evidence>
<name>A0ABW0DFW9_STRFI</name>
<dbReference type="Proteomes" id="UP001596156">
    <property type="component" value="Unassembled WGS sequence"/>
</dbReference>
<gene>
    <name evidence="3" type="ORF">ACFPN6_26665</name>
</gene>
<dbReference type="Pfam" id="PF03771">
    <property type="entry name" value="SPDY"/>
    <property type="match status" value="2"/>
</dbReference>
<accession>A0ABW0DFW9</accession>
<evidence type="ECO:0000256" key="1">
    <source>
        <dbReference type="SAM" id="MobiDB-lite"/>
    </source>
</evidence>
<feature type="domain" description="DUF317" evidence="2">
    <location>
        <begin position="52"/>
        <end position="107"/>
    </location>
</feature>
<evidence type="ECO:0000313" key="4">
    <source>
        <dbReference type="Proteomes" id="UP001596156"/>
    </source>
</evidence>
<feature type="domain" description="DUF317" evidence="2">
    <location>
        <begin position="137"/>
        <end position="192"/>
    </location>
</feature>
<dbReference type="EMBL" id="JBHSKL010000037">
    <property type="protein sequence ID" value="MFC5228089.1"/>
    <property type="molecule type" value="Genomic_DNA"/>
</dbReference>
<evidence type="ECO:0000313" key="3">
    <source>
        <dbReference type="EMBL" id="MFC5228089.1"/>
    </source>
</evidence>
<keyword evidence="4" id="KW-1185">Reference proteome</keyword>
<feature type="region of interest" description="Disordered" evidence="1">
    <location>
        <begin position="234"/>
        <end position="257"/>
    </location>
</feature>